<evidence type="ECO:0000313" key="2">
    <source>
        <dbReference type="EMBL" id="RRT79319.1"/>
    </source>
</evidence>
<dbReference type="EMBL" id="AMZH03001433">
    <property type="protein sequence ID" value="RRT79319.1"/>
    <property type="molecule type" value="Genomic_DNA"/>
</dbReference>
<sequence>MIQGCLGPITAQNKSVIVDFDCRCALLSDISLAVAREEEATREKEEERERGRTLTHPDSALPSLDDPNLVGNTRRRFGFFLAEGRRRLRPSTSSPNAVDEKPQRRCLLLLSSSPKTRRRPHSFFSSEATRKRGGDVAEAAMLPRLLLICVGRRKGGN</sequence>
<evidence type="ECO:0000313" key="3">
    <source>
        <dbReference type="Proteomes" id="UP000287651"/>
    </source>
</evidence>
<dbReference type="AlphaFoldDB" id="A0A427AST5"/>
<organism evidence="2 3">
    <name type="scientific">Ensete ventricosum</name>
    <name type="common">Abyssinian banana</name>
    <name type="synonym">Musa ensete</name>
    <dbReference type="NCBI Taxonomy" id="4639"/>
    <lineage>
        <taxon>Eukaryota</taxon>
        <taxon>Viridiplantae</taxon>
        <taxon>Streptophyta</taxon>
        <taxon>Embryophyta</taxon>
        <taxon>Tracheophyta</taxon>
        <taxon>Spermatophyta</taxon>
        <taxon>Magnoliopsida</taxon>
        <taxon>Liliopsida</taxon>
        <taxon>Zingiberales</taxon>
        <taxon>Musaceae</taxon>
        <taxon>Ensete</taxon>
    </lineage>
</organism>
<evidence type="ECO:0000256" key="1">
    <source>
        <dbReference type="SAM" id="MobiDB-lite"/>
    </source>
</evidence>
<name>A0A427AST5_ENSVE</name>
<gene>
    <name evidence="2" type="ORF">B296_00022766</name>
</gene>
<accession>A0A427AST5</accession>
<comment type="caution">
    <text evidence="2">The sequence shown here is derived from an EMBL/GenBank/DDBJ whole genome shotgun (WGS) entry which is preliminary data.</text>
</comment>
<protein>
    <submittedName>
        <fullName evidence="2">Uncharacterized protein</fullName>
    </submittedName>
</protein>
<reference evidence="2 3" key="1">
    <citation type="journal article" date="2014" name="Agronomy (Basel)">
        <title>A Draft Genome Sequence for Ensete ventricosum, the Drought-Tolerant Tree Against Hunger.</title>
        <authorList>
            <person name="Harrison J."/>
            <person name="Moore K.A."/>
            <person name="Paszkiewicz K."/>
            <person name="Jones T."/>
            <person name="Grant M."/>
            <person name="Ambacheew D."/>
            <person name="Muzemil S."/>
            <person name="Studholme D.J."/>
        </authorList>
    </citation>
    <scope>NUCLEOTIDE SEQUENCE [LARGE SCALE GENOMIC DNA]</scope>
</reference>
<feature type="region of interest" description="Disordered" evidence="1">
    <location>
        <begin position="37"/>
        <end position="69"/>
    </location>
</feature>
<dbReference type="Proteomes" id="UP000287651">
    <property type="component" value="Unassembled WGS sequence"/>
</dbReference>
<feature type="non-terminal residue" evidence="2">
    <location>
        <position position="157"/>
    </location>
</feature>
<proteinExistence type="predicted"/>
<feature type="compositionally biased region" description="Basic and acidic residues" evidence="1">
    <location>
        <begin position="37"/>
        <end position="52"/>
    </location>
</feature>